<dbReference type="AlphaFoldDB" id="A0A553HLF7"/>
<gene>
    <name evidence="1" type="ORF">FHL15_010362</name>
</gene>
<dbReference type="OrthoDB" id="10324581at2759"/>
<proteinExistence type="predicted"/>
<name>A0A553HLF7_9PEZI</name>
<dbReference type="Proteomes" id="UP000319160">
    <property type="component" value="Unassembled WGS sequence"/>
</dbReference>
<protein>
    <submittedName>
        <fullName evidence="1">Uncharacterized protein</fullName>
    </submittedName>
</protein>
<reference evidence="2" key="1">
    <citation type="submission" date="2019-06" db="EMBL/GenBank/DDBJ databases">
        <title>Draft genome sequence of the griseofulvin-producing fungus Xylaria cubensis strain G536.</title>
        <authorList>
            <person name="Mead M.E."/>
            <person name="Raja H.A."/>
            <person name="Steenwyk J.L."/>
            <person name="Knowles S.L."/>
            <person name="Oberlies N.H."/>
            <person name="Rokas A."/>
        </authorList>
    </citation>
    <scope>NUCLEOTIDE SEQUENCE [LARGE SCALE GENOMIC DNA]</scope>
    <source>
        <strain evidence="2">G536</strain>
    </source>
</reference>
<keyword evidence="2" id="KW-1185">Reference proteome</keyword>
<evidence type="ECO:0000313" key="2">
    <source>
        <dbReference type="Proteomes" id="UP000319160"/>
    </source>
</evidence>
<comment type="caution">
    <text evidence="1">The sequence shown here is derived from an EMBL/GenBank/DDBJ whole genome shotgun (WGS) entry which is preliminary data.</text>
</comment>
<organism evidence="1 2">
    <name type="scientific">Xylaria flabelliformis</name>
    <dbReference type="NCBI Taxonomy" id="2512241"/>
    <lineage>
        <taxon>Eukaryota</taxon>
        <taxon>Fungi</taxon>
        <taxon>Dikarya</taxon>
        <taxon>Ascomycota</taxon>
        <taxon>Pezizomycotina</taxon>
        <taxon>Sordariomycetes</taxon>
        <taxon>Xylariomycetidae</taxon>
        <taxon>Xylariales</taxon>
        <taxon>Xylariaceae</taxon>
        <taxon>Xylaria</taxon>
    </lineage>
</organism>
<accession>A0A553HLF7</accession>
<evidence type="ECO:0000313" key="1">
    <source>
        <dbReference type="EMBL" id="TRX88792.1"/>
    </source>
</evidence>
<sequence length="81" mass="9277">MPQQGHGVIPYQGPVSYPSYSRGVARVYIESGVCDTSPLYMRRQVLIRAKALRTTTYQAYTPEIDAELRRLTAELMQQNRQ</sequence>
<dbReference type="EMBL" id="VFLP01000080">
    <property type="protein sequence ID" value="TRX88792.1"/>
    <property type="molecule type" value="Genomic_DNA"/>
</dbReference>